<protein>
    <submittedName>
        <fullName evidence="1">Uncharacterized protein</fullName>
    </submittedName>
</protein>
<sequence>MMTVHTSAYAYLVKSWLVTSSGAMLAEPDTICFDLDLALDMADSDRGYTAGLSVYALGADGQLLADFPLMSHGSPAPAGLTEMMPHPRAAVA</sequence>
<organism evidence="1 2">
    <name type="scientific">Aquabacter spiritensis</name>
    <dbReference type="NCBI Taxonomy" id="933073"/>
    <lineage>
        <taxon>Bacteria</taxon>
        <taxon>Pseudomonadati</taxon>
        <taxon>Pseudomonadota</taxon>
        <taxon>Alphaproteobacteria</taxon>
        <taxon>Hyphomicrobiales</taxon>
        <taxon>Xanthobacteraceae</taxon>
        <taxon>Aquabacter</taxon>
    </lineage>
</organism>
<gene>
    <name evidence="1" type="ORF">EDC64_112106</name>
</gene>
<dbReference type="OrthoDB" id="8453134at2"/>
<accession>A0A4R3LQX7</accession>
<evidence type="ECO:0000313" key="1">
    <source>
        <dbReference type="EMBL" id="TCT02671.1"/>
    </source>
</evidence>
<dbReference type="AlphaFoldDB" id="A0A4R3LQX7"/>
<dbReference type="EMBL" id="SMAI01000012">
    <property type="protein sequence ID" value="TCT02671.1"/>
    <property type="molecule type" value="Genomic_DNA"/>
</dbReference>
<dbReference type="RefSeq" id="WP_132033787.1">
    <property type="nucleotide sequence ID" value="NZ_SMAI01000012.1"/>
</dbReference>
<evidence type="ECO:0000313" key="2">
    <source>
        <dbReference type="Proteomes" id="UP000294664"/>
    </source>
</evidence>
<comment type="caution">
    <text evidence="1">The sequence shown here is derived from an EMBL/GenBank/DDBJ whole genome shotgun (WGS) entry which is preliminary data.</text>
</comment>
<proteinExistence type="predicted"/>
<name>A0A4R3LQX7_9HYPH</name>
<dbReference type="Proteomes" id="UP000294664">
    <property type="component" value="Unassembled WGS sequence"/>
</dbReference>
<reference evidence="1 2" key="1">
    <citation type="submission" date="2019-03" db="EMBL/GenBank/DDBJ databases">
        <title>Genomic Encyclopedia of Type Strains, Phase IV (KMG-IV): sequencing the most valuable type-strain genomes for metagenomic binning, comparative biology and taxonomic classification.</title>
        <authorList>
            <person name="Goeker M."/>
        </authorList>
    </citation>
    <scope>NUCLEOTIDE SEQUENCE [LARGE SCALE GENOMIC DNA]</scope>
    <source>
        <strain evidence="1 2">DSM 9035</strain>
    </source>
</reference>
<keyword evidence="2" id="KW-1185">Reference proteome</keyword>